<reference evidence="2" key="1">
    <citation type="submission" date="2017-06" db="EMBL/GenBank/DDBJ databases">
        <authorList>
            <person name="Varghese N."/>
            <person name="Submissions S."/>
        </authorList>
    </citation>
    <scope>NUCLEOTIDE SEQUENCE [LARGE SCALE GENOMIC DNA]</scope>
    <source>
        <strain evidence="2">NKM1</strain>
    </source>
</reference>
<accession>A0A239H9G1</accession>
<dbReference type="Proteomes" id="UP000198432">
    <property type="component" value="Unassembled WGS sequence"/>
</dbReference>
<dbReference type="AlphaFoldDB" id="A0A239H9G1"/>
<keyword evidence="2" id="KW-1185">Reference proteome</keyword>
<name>A0A239H9G1_9BACT</name>
<evidence type="ECO:0000313" key="2">
    <source>
        <dbReference type="Proteomes" id="UP000198432"/>
    </source>
</evidence>
<sequence>MYLKKGPETLLFYSKYIISETKDKILVKMLIFKYKLS</sequence>
<evidence type="ECO:0000313" key="1">
    <source>
        <dbReference type="EMBL" id="SNS77997.1"/>
    </source>
</evidence>
<protein>
    <submittedName>
        <fullName evidence="1">Uncharacterized protein</fullName>
    </submittedName>
</protein>
<proteinExistence type="predicted"/>
<gene>
    <name evidence="1" type="ORF">SAMN06296052_11342</name>
</gene>
<dbReference type="EMBL" id="FZOQ01000013">
    <property type="protein sequence ID" value="SNS77997.1"/>
    <property type="molecule type" value="Genomic_DNA"/>
</dbReference>
<organism evidence="1 2">
    <name type="scientific">Pontibacter ummariensis</name>
    <dbReference type="NCBI Taxonomy" id="1610492"/>
    <lineage>
        <taxon>Bacteria</taxon>
        <taxon>Pseudomonadati</taxon>
        <taxon>Bacteroidota</taxon>
        <taxon>Cytophagia</taxon>
        <taxon>Cytophagales</taxon>
        <taxon>Hymenobacteraceae</taxon>
        <taxon>Pontibacter</taxon>
    </lineage>
</organism>